<dbReference type="EC" id="2.7.11.1" evidence="1"/>
<evidence type="ECO:0000256" key="5">
    <source>
        <dbReference type="ARBA" id="ARBA00022777"/>
    </source>
</evidence>
<dbReference type="InterPro" id="IPR000719">
    <property type="entry name" value="Prot_kinase_dom"/>
</dbReference>
<feature type="compositionally biased region" description="Low complexity" evidence="7">
    <location>
        <begin position="394"/>
        <end position="430"/>
    </location>
</feature>
<keyword evidence="2 9" id="KW-0723">Serine/threonine-protein kinase</keyword>
<dbReference type="Pfam" id="PF00069">
    <property type="entry name" value="Pkinase"/>
    <property type="match status" value="1"/>
</dbReference>
<dbReference type="PRINTS" id="PR01217">
    <property type="entry name" value="PRICHEXTENSN"/>
</dbReference>
<dbReference type="Gene3D" id="1.10.510.10">
    <property type="entry name" value="Transferase(Phosphotransferase) domain 1"/>
    <property type="match status" value="1"/>
</dbReference>
<dbReference type="SMART" id="SM00220">
    <property type="entry name" value="S_TKc"/>
    <property type="match status" value="1"/>
</dbReference>
<comment type="caution">
    <text evidence="9">The sequence shown here is derived from an EMBL/GenBank/DDBJ whole genome shotgun (WGS) entry which is preliminary data.</text>
</comment>
<evidence type="ECO:0000256" key="1">
    <source>
        <dbReference type="ARBA" id="ARBA00012513"/>
    </source>
</evidence>
<dbReference type="PANTHER" id="PTHR43289">
    <property type="entry name" value="MITOGEN-ACTIVATED PROTEIN KINASE KINASE KINASE 20-RELATED"/>
    <property type="match status" value="1"/>
</dbReference>
<organism evidence="9 10">
    <name type="scientific">Georgenia muralis</name>
    <dbReference type="NCBI Taxonomy" id="154117"/>
    <lineage>
        <taxon>Bacteria</taxon>
        <taxon>Bacillati</taxon>
        <taxon>Actinomycetota</taxon>
        <taxon>Actinomycetes</taxon>
        <taxon>Micrococcales</taxon>
        <taxon>Bogoriellaceae</taxon>
        <taxon>Georgenia</taxon>
    </lineage>
</organism>
<feature type="compositionally biased region" description="Pro residues" evidence="7">
    <location>
        <begin position="319"/>
        <end position="332"/>
    </location>
</feature>
<evidence type="ECO:0000256" key="6">
    <source>
        <dbReference type="ARBA" id="ARBA00022840"/>
    </source>
</evidence>
<feature type="region of interest" description="Disordered" evidence="7">
    <location>
        <begin position="394"/>
        <end position="466"/>
    </location>
</feature>
<dbReference type="EMBL" id="RKRA01000001">
    <property type="protein sequence ID" value="RPF27070.1"/>
    <property type="molecule type" value="Genomic_DNA"/>
</dbReference>
<keyword evidence="6" id="KW-0067">ATP-binding</keyword>
<dbReference type="GO" id="GO:0005524">
    <property type="term" value="F:ATP binding"/>
    <property type="evidence" value="ECO:0007669"/>
    <property type="project" value="UniProtKB-KW"/>
</dbReference>
<keyword evidence="10" id="KW-1185">Reference proteome</keyword>
<dbReference type="RefSeq" id="WP_123916352.1">
    <property type="nucleotide sequence ID" value="NZ_RKRA01000001.1"/>
</dbReference>
<protein>
    <recommendedName>
        <fullName evidence="1">non-specific serine/threonine protein kinase</fullName>
        <ecNumber evidence="1">2.7.11.1</ecNumber>
    </recommendedName>
</protein>
<feature type="region of interest" description="Disordered" evidence="7">
    <location>
        <begin position="273"/>
        <end position="362"/>
    </location>
</feature>
<keyword evidence="3" id="KW-0808">Transferase</keyword>
<evidence type="ECO:0000256" key="4">
    <source>
        <dbReference type="ARBA" id="ARBA00022741"/>
    </source>
</evidence>
<dbReference type="PANTHER" id="PTHR43289:SF6">
    <property type="entry name" value="SERINE_THREONINE-PROTEIN KINASE NEKL-3"/>
    <property type="match status" value="1"/>
</dbReference>
<feature type="domain" description="Protein kinase" evidence="8">
    <location>
        <begin position="12"/>
        <end position="269"/>
    </location>
</feature>
<sequence>MSEPQPLIAGRYRPVRVIATGGMGVVWEAWDERLERTVAIKQLHTAPGLPEAEAELAKSRAMREARITARLHHPHAVPVFDAVEHEGRPCLIMPFLPSTPLSAVLRERGPLPVADVARLGAQVASALAAAHGLGIVHRDVKPGNILITDDGAAHISDFGISHAMGDPTLTATGMVHGTPAFLAPEVARGGDATFASDVFSLGATLYAALEGRPPFGAEPNSIALLHKVAAAEVEPPTRAGPLTPFLLRMLSAETAERPTMEAVAAHLAATAAVPTEERAAREERAAPEEPAPVVVPVPADVPAVHPSTPEEPLTDEVPPAAPAAEPPAPPAGRPDQHRPATRPPAHARTPSVSAAPSAPAGGAPRRRLLGVLAAAALLVAVVWVVAAMLTGPDPGTTAEPGPTPSSAPSAEPTGDATAAPEESPTPTAPATTPPPTPAPTTQEPEPEPAPAEEDPAPAEEPAPDRATQLASAVVDYYAFMPDDTDAAWPRMTTAYQSGHAGGRESYEAFWADIEDVAVTDVQGLPPDQVEATLTYRFDDGRVVVERTAYRLAEEDGLLKIAASTVLSSTGA</sequence>
<dbReference type="InterPro" id="IPR008271">
    <property type="entry name" value="Ser/Thr_kinase_AS"/>
</dbReference>
<evidence type="ECO:0000259" key="8">
    <source>
        <dbReference type="PROSITE" id="PS50011"/>
    </source>
</evidence>
<gene>
    <name evidence="9" type="ORF">EDD32_1532</name>
</gene>
<evidence type="ECO:0000313" key="10">
    <source>
        <dbReference type="Proteomes" id="UP000280726"/>
    </source>
</evidence>
<evidence type="ECO:0000256" key="2">
    <source>
        <dbReference type="ARBA" id="ARBA00022527"/>
    </source>
</evidence>
<dbReference type="AlphaFoldDB" id="A0A3N4Z7B8"/>
<dbReference type="OrthoDB" id="9762169at2"/>
<proteinExistence type="predicted"/>
<feature type="compositionally biased region" description="Acidic residues" evidence="7">
    <location>
        <begin position="444"/>
        <end position="457"/>
    </location>
</feature>
<accession>A0A3N4Z7B8</accession>
<dbReference type="PROSITE" id="PS50011">
    <property type="entry name" value="PROTEIN_KINASE_DOM"/>
    <property type="match status" value="1"/>
</dbReference>
<evidence type="ECO:0000256" key="7">
    <source>
        <dbReference type="SAM" id="MobiDB-lite"/>
    </source>
</evidence>
<dbReference type="Proteomes" id="UP000280726">
    <property type="component" value="Unassembled WGS sequence"/>
</dbReference>
<name>A0A3N4Z7B8_9MICO</name>
<keyword evidence="5 9" id="KW-0418">Kinase</keyword>
<evidence type="ECO:0000313" key="9">
    <source>
        <dbReference type="EMBL" id="RPF27070.1"/>
    </source>
</evidence>
<dbReference type="PROSITE" id="PS00108">
    <property type="entry name" value="PROTEIN_KINASE_ST"/>
    <property type="match status" value="1"/>
</dbReference>
<feature type="compositionally biased region" description="Basic and acidic residues" evidence="7">
    <location>
        <begin position="275"/>
        <end position="287"/>
    </location>
</feature>
<dbReference type="SUPFAM" id="SSF56112">
    <property type="entry name" value="Protein kinase-like (PK-like)"/>
    <property type="match status" value="1"/>
</dbReference>
<dbReference type="GO" id="GO:0004674">
    <property type="term" value="F:protein serine/threonine kinase activity"/>
    <property type="evidence" value="ECO:0007669"/>
    <property type="project" value="UniProtKB-KW"/>
</dbReference>
<dbReference type="InterPro" id="IPR011009">
    <property type="entry name" value="Kinase-like_dom_sf"/>
</dbReference>
<dbReference type="Gene3D" id="3.30.200.20">
    <property type="entry name" value="Phosphorylase Kinase, domain 1"/>
    <property type="match status" value="1"/>
</dbReference>
<feature type="compositionally biased region" description="Low complexity" evidence="7">
    <location>
        <begin position="343"/>
        <end position="362"/>
    </location>
</feature>
<dbReference type="CDD" id="cd14014">
    <property type="entry name" value="STKc_PknB_like"/>
    <property type="match status" value="1"/>
</dbReference>
<keyword evidence="4" id="KW-0547">Nucleotide-binding</keyword>
<reference evidence="9 10" key="1">
    <citation type="submission" date="2018-11" db="EMBL/GenBank/DDBJ databases">
        <title>Sequencing the genomes of 1000 actinobacteria strains.</title>
        <authorList>
            <person name="Klenk H.-P."/>
        </authorList>
    </citation>
    <scope>NUCLEOTIDE SEQUENCE [LARGE SCALE GENOMIC DNA]</scope>
    <source>
        <strain evidence="9 10">DSM 14418</strain>
    </source>
</reference>
<evidence type="ECO:0000256" key="3">
    <source>
        <dbReference type="ARBA" id="ARBA00022679"/>
    </source>
</evidence>